<dbReference type="AlphaFoldDB" id="A0A9P6EFH5"/>
<protein>
    <submittedName>
        <fullName evidence="1">Uncharacterized protein</fullName>
    </submittedName>
</protein>
<evidence type="ECO:0000313" key="1">
    <source>
        <dbReference type="EMBL" id="KAF9528581.1"/>
    </source>
</evidence>
<comment type="caution">
    <text evidence="1">The sequence shown here is derived from an EMBL/GenBank/DDBJ whole genome shotgun (WGS) entry which is preliminary data.</text>
</comment>
<dbReference type="EMBL" id="MU157851">
    <property type="protein sequence ID" value="KAF9528581.1"/>
    <property type="molecule type" value="Genomic_DNA"/>
</dbReference>
<name>A0A9P6EFH5_9AGAR</name>
<proteinExistence type="predicted"/>
<reference evidence="1" key="1">
    <citation type="submission" date="2020-11" db="EMBL/GenBank/DDBJ databases">
        <authorList>
            <consortium name="DOE Joint Genome Institute"/>
            <person name="Ahrendt S."/>
            <person name="Riley R."/>
            <person name="Andreopoulos W."/>
            <person name="Labutti K."/>
            <person name="Pangilinan J."/>
            <person name="Ruiz-Duenas F.J."/>
            <person name="Barrasa J.M."/>
            <person name="Sanchez-Garcia M."/>
            <person name="Camarero S."/>
            <person name="Miyauchi S."/>
            <person name="Serrano A."/>
            <person name="Linde D."/>
            <person name="Babiker R."/>
            <person name="Drula E."/>
            <person name="Ayuso-Fernandez I."/>
            <person name="Pacheco R."/>
            <person name="Padilla G."/>
            <person name="Ferreira P."/>
            <person name="Barriuso J."/>
            <person name="Kellner H."/>
            <person name="Castanera R."/>
            <person name="Alfaro M."/>
            <person name="Ramirez L."/>
            <person name="Pisabarro A.G."/>
            <person name="Kuo A."/>
            <person name="Tritt A."/>
            <person name="Lipzen A."/>
            <person name="He G."/>
            <person name="Yan M."/>
            <person name="Ng V."/>
            <person name="Cullen D."/>
            <person name="Martin F."/>
            <person name="Rosso M.-N."/>
            <person name="Henrissat B."/>
            <person name="Hibbett D."/>
            <person name="Martinez A.T."/>
            <person name="Grigoriev I.V."/>
        </authorList>
    </citation>
    <scope>NUCLEOTIDE SEQUENCE</scope>
    <source>
        <strain evidence="1">CBS 506.95</strain>
    </source>
</reference>
<organism evidence="1 2">
    <name type="scientific">Crepidotus variabilis</name>
    <dbReference type="NCBI Taxonomy" id="179855"/>
    <lineage>
        <taxon>Eukaryota</taxon>
        <taxon>Fungi</taxon>
        <taxon>Dikarya</taxon>
        <taxon>Basidiomycota</taxon>
        <taxon>Agaricomycotina</taxon>
        <taxon>Agaricomycetes</taxon>
        <taxon>Agaricomycetidae</taxon>
        <taxon>Agaricales</taxon>
        <taxon>Agaricineae</taxon>
        <taxon>Crepidotaceae</taxon>
        <taxon>Crepidotus</taxon>
    </lineage>
</organism>
<sequence length="228" mass="25179">MFQLIGEGGAFWRVFPGVLESVEGVAQVIRHTFIEDTCDGGLANSYHYISGVELPRYHRLASKSSDRPEILKKLMTISLPLEAVRNRVKMEDTSQTTVSAEAAVSRAALQLLLDFFFLKRASSTSEHPCPSSSKTPSPGYFRESCAKCGARVFRWSTSRMKGIMEVASGLINQEQAGSRAEKFFAWSEELCYADQASVKAMVRSLQEGLRDHNDTTAPSGIRIADDTS</sequence>
<accession>A0A9P6EFH5</accession>
<evidence type="ECO:0000313" key="2">
    <source>
        <dbReference type="Proteomes" id="UP000807306"/>
    </source>
</evidence>
<dbReference type="Proteomes" id="UP000807306">
    <property type="component" value="Unassembled WGS sequence"/>
</dbReference>
<gene>
    <name evidence="1" type="ORF">CPB83DRAFT_835600</name>
</gene>
<keyword evidence="2" id="KW-1185">Reference proteome</keyword>